<proteinExistence type="predicted"/>
<evidence type="ECO:0000313" key="1">
    <source>
        <dbReference type="EMBL" id="PPR96876.1"/>
    </source>
</evidence>
<gene>
    <name evidence="1" type="ORF">GOBAR_AA23791</name>
</gene>
<sequence>MHREVEDSLSVVYVLRSRIVRAVPDIENTISGSWKPTALLLIALLLAIRIDYTSERKSAILFNIMAEIPGMGIHHQMSRHKKRDMPERQDTGTLLYGGRNGIWHAETLSPLSLLTAQTKKVREGSGMIKSQSILTIESISPKAKESTEPAPKMLETWLRLVAKLLRLPLRKKGKKEGQGKEIRYSIAGGKERVVFSNPADIELELAAAIEREESSVISGLSSAFVEGISAAIEFFYFMA</sequence>
<dbReference type="AlphaFoldDB" id="A0A2P5X0K4"/>
<name>A0A2P5X0K4_GOSBA</name>
<dbReference type="EMBL" id="KZ665967">
    <property type="protein sequence ID" value="PPR96876.1"/>
    <property type="molecule type" value="Genomic_DNA"/>
</dbReference>
<dbReference type="OrthoDB" id="1817570at2759"/>
<evidence type="ECO:0000313" key="2">
    <source>
        <dbReference type="Proteomes" id="UP000239757"/>
    </source>
</evidence>
<protein>
    <submittedName>
        <fullName evidence="1">Uncharacterized protein</fullName>
    </submittedName>
</protein>
<accession>A0A2P5X0K4</accession>
<dbReference type="Proteomes" id="UP000239757">
    <property type="component" value="Unassembled WGS sequence"/>
</dbReference>
<reference evidence="1 2" key="1">
    <citation type="submission" date="2015-01" db="EMBL/GenBank/DDBJ databases">
        <title>Genome of allotetraploid Gossypium barbadense reveals genomic plasticity and fiber elongation in cotton evolution.</title>
        <authorList>
            <person name="Chen X."/>
            <person name="Liu X."/>
            <person name="Zhao B."/>
            <person name="Zheng H."/>
            <person name="Hu Y."/>
            <person name="Lu G."/>
            <person name="Yang C."/>
            <person name="Chen J."/>
            <person name="Shan C."/>
            <person name="Zhang L."/>
            <person name="Zhou Y."/>
            <person name="Wang L."/>
            <person name="Guo W."/>
            <person name="Bai Y."/>
            <person name="Ruan J."/>
            <person name="Shangguan X."/>
            <person name="Mao Y."/>
            <person name="Jiang J."/>
            <person name="Zhu Y."/>
            <person name="Lei J."/>
            <person name="Kang H."/>
            <person name="Chen S."/>
            <person name="He X."/>
            <person name="Wang R."/>
            <person name="Wang Y."/>
            <person name="Chen J."/>
            <person name="Wang L."/>
            <person name="Yu S."/>
            <person name="Wang B."/>
            <person name="Wei J."/>
            <person name="Song S."/>
            <person name="Lu X."/>
            <person name="Gao Z."/>
            <person name="Gu W."/>
            <person name="Deng X."/>
            <person name="Ma D."/>
            <person name="Wang S."/>
            <person name="Liang W."/>
            <person name="Fang L."/>
            <person name="Cai C."/>
            <person name="Zhu X."/>
            <person name="Zhou B."/>
            <person name="Zhang Y."/>
            <person name="Chen Z."/>
            <person name="Xu S."/>
            <person name="Zhu R."/>
            <person name="Wang S."/>
            <person name="Zhang T."/>
            <person name="Zhao G."/>
        </authorList>
    </citation>
    <scope>NUCLEOTIDE SEQUENCE [LARGE SCALE GENOMIC DNA]</scope>
    <source>
        <strain evidence="2">cv. Xinhai21</strain>
        <tissue evidence="1">Leaf</tissue>
    </source>
</reference>
<organism evidence="1 2">
    <name type="scientific">Gossypium barbadense</name>
    <name type="common">Sea Island cotton</name>
    <name type="synonym">Hibiscus barbadensis</name>
    <dbReference type="NCBI Taxonomy" id="3634"/>
    <lineage>
        <taxon>Eukaryota</taxon>
        <taxon>Viridiplantae</taxon>
        <taxon>Streptophyta</taxon>
        <taxon>Embryophyta</taxon>
        <taxon>Tracheophyta</taxon>
        <taxon>Spermatophyta</taxon>
        <taxon>Magnoliopsida</taxon>
        <taxon>eudicotyledons</taxon>
        <taxon>Gunneridae</taxon>
        <taxon>Pentapetalae</taxon>
        <taxon>rosids</taxon>
        <taxon>malvids</taxon>
        <taxon>Malvales</taxon>
        <taxon>Malvaceae</taxon>
        <taxon>Malvoideae</taxon>
        <taxon>Gossypium</taxon>
    </lineage>
</organism>